<dbReference type="InterPro" id="IPR038633">
    <property type="entry name" value="Rpn13/ADRM1_Pru_sf"/>
</dbReference>
<dbReference type="GeneID" id="6012212"/>
<feature type="domain" description="Pru" evidence="8">
    <location>
        <begin position="1"/>
        <end position="114"/>
    </location>
</feature>
<dbReference type="PROSITE" id="PS51917">
    <property type="entry name" value="PRU"/>
    <property type="match status" value="1"/>
</dbReference>
<comment type="subcellular location">
    <subcellularLocation>
        <location evidence="2">Cytoplasm</location>
    </subcellularLocation>
    <subcellularLocation>
        <location evidence="1">Nucleus</location>
    </subcellularLocation>
</comment>
<dbReference type="FunFam" id="2.30.29.70:FF:000001">
    <property type="entry name" value="Proteasomal ubiquitin receptor ADRM1"/>
    <property type="match status" value="1"/>
</dbReference>
<dbReference type="InParanoid" id="A8NQT4"/>
<dbReference type="Proteomes" id="UP000001861">
    <property type="component" value="Unassembled WGS sequence"/>
</dbReference>
<evidence type="ECO:0000256" key="5">
    <source>
        <dbReference type="ARBA" id="ARBA00023242"/>
    </source>
</evidence>
<evidence type="ECO:0000256" key="6">
    <source>
        <dbReference type="SAM" id="MobiDB-lite"/>
    </source>
</evidence>
<dbReference type="PANTHER" id="PTHR12225">
    <property type="entry name" value="ADHESION REGULATING MOLECULE 1 110 KDA CELL MEMBRANE GLYCOPROTEIN"/>
    <property type="match status" value="1"/>
</dbReference>
<dbReference type="InterPro" id="IPR006773">
    <property type="entry name" value="Rpn13/ADRM1"/>
</dbReference>
<dbReference type="Gene3D" id="2.30.29.70">
    <property type="entry name" value="Proteasomal ubiquitin receptor Rpn13/ADRM1"/>
    <property type="match status" value="1"/>
</dbReference>
<dbReference type="Gene3D" id="1.10.2020.20">
    <property type="match status" value="1"/>
</dbReference>
<dbReference type="FunCoup" id="A8NQT4">
    <property type="interactions" value="96"/>
</dbReference>
<dbReference type="InterPro" id="IPR044868">
    <property type="entry name" value="Rpn13/ADRM1_Pru"/>
</dbReference>
<proteinExistence type="predicted"/>
<dbReference type="InterPro" id="IPR044867">
    <property type="entry name" value="DEUBAD_dom"/>
</dbReference>
<dbReference type="Pfam" id="PF16550">
    <property type="entry name" value="RPN13_C"/>
    <property type="match status" value="1"/>
</dbReference>
<sequence>MAETLLAFKAGRAFRREGTKFVDADATKGAIILSNGEDGLLHFIWKNRITNEVADDLILFPGDATFSKVTESNGRVWVLKFESSGSRHFFWMQDADSSRDQEFADNVNRLLEDPESELSWNVNIQSTSGSQSTAAPAAGSSSGAGSQYPPDQLATLAAILRGGGSGGNDAAAAAEDEAFALTDVLTPTNLAPLFNNHPELIPTLFPHLPSDLPVPPSAEALQRVVNSTQFKAAAASLDRALRTGLLGGFVRQLGLPEEAGLGLGPFLRAIQEQADHENRDSGNRMDTD</sequence>
<accession>A8NQT4</accession>
<dbReference type="GO" id="GO:0061133">
    <property type="term" value="F:endopeptidase activator activity"/>
    <property type="evidence" value="ECO:0007669"/>
    <property type="project" value="TreeGrafter"/>
</dbReference>
<dbReference type="InterPro" id="IPR032368">
    <property type="entry name" value="RPN13_DEUBAD"/>
</dbReference>
<dbReference type="GO" id="GO:0070628">
    <property type="term" value="F:proteasome binding"/>
    <property type="evidence" value="ECO:0007669"/>
    <property type="project" value="TreeGrafter"/>
</dbReference>
<dbReference type="GO" id="GO:0005737">
    <property type="term" value="C:cytoplasm"/>
    <property type="evidence" value="ECO:0007669"/>
    <property type="project" value="UniProtKB-SubCell"/>
</dbReference>
<keyword evidence="4" id="KW-0647">Proteasome</keyword>
<feature type="region of interest" description="Disordered" evidence="6">
    <location>
        <begin position="126"/>
        <end position="147"/>
    </location>
</feature>
<evidence type="ECO:0000313" key="9">
    <source>
        <dbReference type="EMBL" id="EAU86248.1"/>
    </source>
</evidence>
<dbReference type="GO" id="GO:0008541">
    <property type="term" value="C:proteasome regulatory particle, lid subcomplex"/>
    <property type="evidence" value="ECO:0007669"/>
    <property type="project" value="TreeGrafter"/>
</dbReference>
<keyword evidence="3" id="KW-0963">Cytoplasm</keyword>
<dbReference type="Pfam" id="PF04683">
    <property type="entry name" value="Rpn13_ADRM1_Pru"/>
    <property type="match status" value="1"/>
</dbReference>
<dbReference type="eggNOG" id="KOG3037">
    <property type="taxonomic scope" value="Eukaryota"/>
</dbReference>
<dbReference type="OrthoDB" id="340431at2759"/>
<name>A8NQT4_COPC7</name>
<evidence type="ECO:0000256" key="4">
    <source>
        <dbReference type="ARBA" id="ARBA00022942"/>
    </source>
</evidence>
<feature type="domain" description="DEUBAD" evidence="7">
    <location>
        <begin position="172"/>
        <end position="280"/>
    </location>
</feature>
<dbReference type="OMA" id="SNQRHFF"/>
<dbReference type="CDD" id="cd13314">
    <property type="entry name" value="PH_Rpn13"/>
    <property type="match status" value="1"/>
</dbReference>
<keyword evidence="5" id="KW-0539">Nucleus</keyword>
<dbReference type="KEGG" id="cci:CC1G_03459"/>
<dbReference type="PANTHER" id="PTHR12225:SF0">
    <property type="entry name" value="PROTEASOMAL UBIQUITIN RECEPTOR ADRM1"/>
    <property type="match status" value="1"/>
</dbReference>
<dbReference type="PROSITE" id="PS51916">
    <property type="entry name" value="DEUBAD"/>
    <property type="match status" value="1"/>
</dbReference>
<evidence type="ECO:0000259" key="7">
    <source>
        <dbReference type="PROSITE" id="PS51916"/>
    </source>
</evidence>
<dbReference type="EMBL" id="AACS02000008">
    <property type="protein sequence ID" value="EAU86248.1"/>
    <property type="molecule type" value="Genomic_DNA"/>
</dbReference>
<gene>
    <name evidence="9" type="ORF">CC1G_03459</name>
</gene>
<protein>
    <submittedName>
        <fullName evidence="9">Uncharacterized protein</fullName>
    </submittedName>
</protein>
<evidence type="ECO:0000313" key="10">
    <source>
        <dbReference type="Proteomes" id="UP000001861"/>
    </source>
</evidence>
<dbReference type="RefSeq" id="XP_001835677.1">
    <property type="nucleotide sequence ID" value="XM_001835625.2"/>
</dbReference>
<evidence type="ECO:0000259" key="8">
    <source>
        <dbReference type="PROSITE" id="PS51917"/>
    </source>
</evidence>
<evidence type="ECO:0000256" key="3">
    <source>
        <dbReference type="ARBA" id="ARBA00022490"/>
    </source>
</evidence>
<evidence type="ECO:0000256" key="1">
    <source>
        <dbReference type="ARBA" id="ARBA00004123"/>
    </source>
</evidence>
<organism evidence="9 10">
    <name type="scientific">Coprinopsis cinerea (strain Okayama-7 / 130 / ATCC MYA-4618 / FGSC 9003)</name>
    <name type="common">Inky cap fungus</name>
    <name type="synonym">Hormographiella aspergillata</name>
    <dbReference type="NCBI Taxonomy" id="240176"/>
    <lineage>
        <taxon>Eukaryota</taxon>
        <taxon>Fungi</taxon>
        <taxon>Dikarya</taxon>
        <taxon>Basidiomycota</taxon>
        <taxon>Agaricomycotina</taxon>
        <taxon>Agaricomycetes</taxon>
        <taxon>Agaricomycetidae</taxon>
        <taxon>Agaricales</taxon>
        <taxon>Agaricineae</taxon>
        <taxon>Psathyrellaceae</taxon>
        <taxon>Coprinopsis</taxon>
    </lineage>
</organism>
<reference evidence="9 10" key="1">
    <citation type="journal article" date="2010" name="Proc. Natl. Acad. Sci. U.S.A.">
        <title>Insights into evolution of multicellular fungi from the assembled chromosomes of the mushroom Coprinopsis cinerea (Coprinus cinereus).</title>
        <authorList>
            <person name="Stajich J.E."/>
            <person name="Wilke S.K."/>
            <person name="Ahren D."/>
            <person name="Au C.H."/>
            <person name="Birren B.W."/>
            <person name="Borodovsky M."/>
            <person name="Burns C."/>
            <person name="Canback B."/>
            <person name="Casselton L.A."/>
            <person name="Cheng C.K."/>
            <person name="Deng J."/>
            <person name="Dietrich F.S."/>
            <person name="Fargo D.C."/>
            <person name="Farman M.L."/>
            <person name="Gathman A.C."/>
            <person name="Goldberg J."/>
            <person name="Guigo R."/>
            <person name="Hoegger P.J."/>
            <person name="Hooker J.B."/>
            <person name="Huggins A."/>
            <person name="James T.Y."/>
            <person name="Kamada T."/>
            <person name="Kilaru S."/>
            <person name="Kodira C."/>
            <person name="Kues U."/>
            <person name="Kupfer D."/>
            <person name="Kwan H.S."/>
            <person name="Lomsadze A."/>
            <person name="Li W."/>
            <person name="Lilly W.W."/>
            <person name="Ma L.J."/>
            <person name="Mackey A.J."/>
            <person name="Manning G."/>
            <person name="Martin F."/>
            <person name="Muraguchi H."/>
            <person name="Natvig D.O."/>
            <person name="Palmerini H."/>
            <person name="Ramesh M.A."/>
            <person name="Rehmeyer C.J."/>
            <person name="Roe B.A."/>
            <person name="Shenoy N."/>
            <person name="Stanke M."/>
            <person name="Ter-Hovhannisyan V."/>
            <person name="Tunlid A."/>
            <person name="Velagapudi R."/>
            <person name="Vision T.J."/>
            <person name="Zeng Q."/>
            <person name="Zolan M.E."/>
            <person name="Pukkila P.J."/>
        </authorList>
    </citation>
    <scope>NUCLEOTIDE SEQUENCE [LARGE SCALE GENOMIC DNA]</scope>
    <source>
        <strain evidence="10">Okayama-7 / 130 / ATCC MYA-4618 / FGSC 9003</strain>
    </source>
</reference>
<dbReference type="AlphaFoldDB" id="A8NQT4"/>
<evidence type="ECO:0000256" key="2">
    <source>
        <dbReference type="ARBA" id="ARBA00004496"/>
    </source>
</evidence>
<dbReference type="VEuPathDB" id="FungiDB:CC1G_03459"/>
<keyword evidence="10" id="KW-1185">Reference proteome</keyword>
<comment type="caution">
    <text evidence="9">The sequence shown here is derived from an EMBL/GenBank/DDBJ whole genome shotgun (WGS) entry which is preliminary data.</text>
</comment>
<dbReference type="GO" id="GO:0005634">
    <property type="term" value="C:nucleus"/>
    <property type="evidence" value="ECO:0007669"/>
    <property type="project" value="UniProtKB-SubCell"/>
</dbReference>
<dbReference type="InterPro" id="IPR038108">
    <property type="entry name" value="RPN13_DEUBAD_sf"/>
</dbReference>
<dbReference type="STRING" id="240176.A8NQT4"/>